<dbReference type="AlphaFoldDB" id="A0A6B1DT75"/>
<name>A0A6B1DT75_9CHLR</name>
<dbReference type="Pfam" id="PF01954">
    <property type="entry name" value="AF2212-like"/>
    <property type="match status" value="1"/>
</dbReference>
<accession>A0A6B1DT75</accession>
<dbReference type="SUPFAM" id="SSF141694">
    <property type="entry name" value="AF2212/PG0164-like"/>
    <property type="match status" value="1"/>
</dbReference>
<organism evidence="1">
    <name type="scientific">Caldilineaceae bacterium SB0662_bin_9</name>
    <dbReference type="NCBI Taxonomy" id="2605258"/>
    <lineage>
        <taxon>Bacteria</taxon>
        <taxon>Bacillati</taxon>
        <taxon>Chloroflexota</taxon>
        <taxon>Caldilineae</taxon>
        <taxon>Caldilineales</taxon>
        <taxon>Caldilineaceae</taxon>
    </lineage>
</organism>
<proteinExistence type="predicted"/>
<gene>
    <name evidence="1" type="ORF">F4Y08_06655</name>
</gene>
<dbReference type="EMBL" id="VXPY01000041">
    <property type="protein sequence ID" value="MYD90005.1"/>
    <property type="molecule type" value="Genomic_DNA"/>
</dbReference>
<evidence type="ECO:0000313" key="1">
    <source>
        <dbReference type="EMBL" id="MYD90005.1"/>
    </source>
</evidence>
<sequence length="84" mass="9556">MIANVRARYSNGVLVPLEPLDLEEGEEVVVLFKHAPLLGNSPESMLDMFKRLRMSVPPDTWDDLPADLSRNKKHYLYGFPKESA</sequence>
<dbReference type="InterPro" id="IPR008203">
    <property type="entry name" value="AF2212-like"/>
</dbReference>
<dbReference type="InterPro" id="IPR024069">
    <property type="entry name" value="AF2212-like_dom_sf"/>
</dbReference>
<dbReference type="Gene3D" id="4.10.1150.10">
    <property type="entry name" value="AF2212/PG0164-like"/>
    <property type="match status" value="1"/>
</dbReference>
<comment type="caution">
    <text evidence="1">The sequence shown here is derived from an EMBL/GenBank/DDBJ whole genome shotgun (WGS) entry which is preliminary data.</text>
</comment>
<reference evidence="1" key="1">
    <citation type="submission" date="2019-09" db="EMBL/GenBank/DDBJ databases">
        <title>Characterisation of the sponge microbiome using genome-centric metagenomics.</title>
        <authorList>
            <person name="Engelberts J.P."/>
            <person name="Robbins S.J."/>
            <person name="De Goeij J.M."/>
            <person name="Aranda M."/>
            <person name="Bell S.C."/>
            <person name="Webster N.S."/>
        </authorList>
    </citation>
    <scope>NUCLEOTIDE SEQUENCE</scope>
    <source>
        <strain evidence="1">SB0662_bin_9</strain>
    </source>
</reference>
<protein>
    <submittedName>
        <fullName evidence="1">DUF104 domain-containing protein</fullName>
    </submittedName>
</protein>